<dbReference type="Proteomes" id="UP001154265">
    <property type="component" value="Unassembled WGS sequence"/>
</dbReference>
<dbReference type="RefSeq" id="WP_277867491.1">
    <property type="nucleotide sequence ID" value="NZ_JAKKUT010000002.1"/>
</dbReference>
<organism evidence="1 2">
    <name type="scientific">Candidatus Synechococcus calcipolaris G9</name>
    <dbReference type="NCBI Taxonomy" id="1497997"/>
    <lineage>
        <taxon>Bacteria</taxon>
        <taxon>Bacillati</taxon>
        <taxon>Cyanobacteriota</taxon>
        <taxon>Cyanophyceae</taxon>
        <taxon>Synechococcales</taxon>
        <taxon>Synechococcaceae</taxon>
        <taxon>Synechococcus</taxon>
    </lineage>
</organism>
<gene>
    <name evidence="1" type="ORF">L3556_11900</name>
</gene>
<accession>A0ABT6F193</accession>
<name>A0ABT6F193_9SYNE</name>
<sequence>MKSLICYDEHKTNFKETSAFKKGLQGASLHNLAMLLSKTDLQRTIELDRTGKLKDTWNTIASVWISDELRYSDKLGEELDSTKFIEAVKTWYQLLLSKQGEAS</sequence>
<reference evidence="1" key="2">
    <citation type="submission" date="2022-01" db="EMBL/GenBank/DDBJ databases">
        <authorList>
            <person name="Zivanovic Y."/>
            <person name="Moreira D."/>
            <person name="Lopez-Garcia P."/>
        </authorList>
    </citation>
    <scope>NUCLEOTIDE SEQUENCE</scope>
    <source>
        <strain evidence="1">G9</strain>
    </source>
</reference>
<comment type="caution">
    <text evidence="1">The sequence shown here is derived from an EMBL/GenBank/DDBJ whole genome shotgun (WGS) entry which is preliminary data.</text>
</comment>
<protein>
    <submittedName>
        <fullName evidence="1">Uncharacterized protein</fullName>
    </submittedName>
</protein>
<dbReference type="EMBL" id="JAKKUT010000002">
    <property type="protein sequence ID" value="MDG2991629.1"/>
    <property type="molecule type" value="Genomic_DNA"/>
</dbReference>
<evidence type="ECO:0000313" key="1">
    <source>
        <dbReference type="EMBL" id="MDG2991629.1"/>
    </source>
</evidence>
<proteinExistence type="predicted"/>
<reference evidence="1" key="1">
    <citation type="journal article" date="2022" name="Genome Biol. Evol.">
        <title>A New Gene Family Diagnostic for Intracellular Biomineralization of Amorphous Ca Carbonates by Cyanobacteria.</title>
        <authorList>
            <person name="Benzerara K."/>
            <person name="Duprat E."/>
            <person name="Bitard-Feildel T."/>
            <person name="Caumes G."/>
            <person name="Cassier-Chauvat C."/>
            <person name="Chauvat F."/>
            <person name="Dezi M."/>
            <person name="Diop S.I."/>
            <person name="Gaschignard G."/>
            <person name="Gorgen S."/>
            <person name="Gugger M."/>
            <person name="Lopez-Garcia P."/>
            <person name="Millet M."/>
            <person name="Skouri-Panet F."/>
            <person name="Moreira D."/>
            <person name="Callebaut I."/>
        </authorList>
    </citation>
    <scope>NUCLEOTIDE SEQUENCE</scope>
    <source>
        <strain evidence="1">G9</strain>
    </source>
</reference>
<keyword evidence="2" id="KW-1185">Reference proteome</keyword>
<evidence type="ECO:0000313" key="2">
    <source>
        <dbReference type="Proteomes" id="UP001154265"/>
    </source>
</evidence>